<name>A0A6P8U9T7_GYMAC</name>
<dbReference type="GO" id="GO:0005793">
    <property type="term" value="C:endoplasmic reticulum-Golgi intermediate compartment"/>
    <property type="evidence" value="ECO:0007669"/>
    <property type="project" value="TreeGrafter"/>
</dbReference>
<feature type="compositionally biased region" description="Basic and acidic residues" evidence="2">
    <location>
        <begin position="427"/>
        <end position="457"/>
    </location>
</feature>
<dbReference type="AlphaFoldDB" id="A0A6P8U9T7"/>
<dbReference type="PANTHER" id="PTHR18887">
    <property type="entry name" value="GOLGI-ASSOCIATED PROTEIN GCP360-RELATED"/>
    <property type="match status" value="1"/>
</dbReference>
<reference evidence="4" key="1">
    <citation type="submission" date="2025-08" db="UniProtKB">
        <authorList>
            <consortium name="RefSeq"/>
        </authorList>
    </citation>
    <scope>IDENTIFICATION</scope>
</reference>
<sequence>MDKFSKMGVKQEHSSDEEEDGACGWSKDMREEFMSAREVRERLRESAVRMARDAGMSPSSAAVRAISKLEVNNNGGAHQPAAAAAGSVKTPKFSGKADWKAFHAQFELLAHAGGWSVETKALQLALCLTEEALSCLLLLSLEDRHSYEALAGALKRRFGQCFPPELLRNELSNRCRKSGETLRALANDVESLTRRAYAHMPPGVQSELARDQFIRALLPADLRVGVQLQHPQSLQAALEMAVEREIVWSVAARSNGRPVPLAVRSCRVEEKPVWVTEMTESVNVLLEEKMREMEAAVNAERELRQQQEARLKAELASLERDLQESKEKESLVASLEKCLQEGKERERSLVEEGAKREVQFKELLRSLEAEKDNLEERLTNQLSQLNGSIADYQQEAADNREHLAELQREVERLARERAELEAEAQSESDRAARLEEDMRQAQRERAETESGKQEELLREKQLQRDCIKYQERISKMGRDAKALQKGYNELQNKLGQSQLETLKTLEDLKRTEAELDTCKPQLDESQKQASVAIAERSIMEQNAQHREASMKAEVEQTLDSVRFRLGGELKEMELRLDEVDRSGTMTPGQEGCISGPGSWSGSTAHNGRKAGAQNWTVSGLVPAEYWRGWG</sequence>
<dbReference type="KEGG" id="gacu:117547161"/>
<evidence type="ECO:0000313" key="4">
    <source>
        <dbReference type="RefSeq" id="XP_034073596.1"/>
    </source>
</evidence>
<dbReference type="OrthoDB" id="8960727at2759"/>
<feature type="region of interest" description="Disordered" evidence="2">
    <location>
        <begin position="417"/>
        <end position="457"/>
    </location>
</feature>
<dbReference type="InParanoid" id="A0A6P8U9T7"/>
<accession>A0A6P8U9T7</accession>
<evidence type="ECO:0000256" key="2">
    <source>
        <dbReference type="SAM" id="MobiDB-lite"/>
    </source>
</evidence>
<protein>
    <submittedName>
        <fullName evidence="4">Golgin subfamily A member 3-like isoform X1</fullName>
    </submittedName>
</protein>
<dbReference type="GeneID" id="117547161"/>
<feature type="compositionally biased region" description="Basic and acidic residues" evidence="2">
    <location>
        <begin position="1"/>
        <end position="14"/>
    </location>
</feature>
<keyword evidence="1" id="KW-0175">Coiled coil</keyword>
<evidence type="ECO:0000313" key="3">
    <source>
        <dbReference type="Proteomes" id="UP000515161"/>
    </source>
</evidence>
<gene>
    <name evidence="4" type="primary">LOC117547161</name>
</gene>
<feature type="coiled-coil region" evidence="1">
    <location>
        <begin position="282"/>
        <end position="328"/>
    </location>
</feature>
<organism evidence="3 4">
    <name type="scientific">Gymnodraco acuticeps</name>
    <name type="common">Antarctic dragonfish</name>
    <dbReference type="NCBI Taxonomy" id="8218"/>
    <lineage>
        <taxon>Eukaryota</taxon>
        <taxon>Metazoa</taxon>
        <taxon>Chordata</taxon>
        <taxon>Craniata</taxon>
        <taxon>Vertebrata</taxon>
        <taxon>Euteleostomi</taxon>
        <taxon>Actinopterygii</taxon>
        <taxon>Neopterygii</taxon>
        <taxon>Teleostei</taxon>
        <taxon>Neoteleostei</taxon>
        <taxon>Acanthomorphata</taxon>
        <taxon>Eupercaria</taxon>
        <taxon>Perciformes</taxon>
        <taxon>Notothenioidei</taxon>
        <taxon>Bathydraconidae</taxon>
        <taxon>Gymnodraco</taxon>
    </lineage>
</organism>
<dbReference type="PANTHER" id="PTHR18887:SF2">
    <property type="entry name" value="GOLGIN SUBFAMILY B MEMBER 1"/>
    <property type="match status" value="1"/>
</dbReference>
<dbReference type="Proteomes" id="UP000515161">
    <property type="component" value="Unplaced"/>
</dbReference>
<evidence type="ECO:0000256" key="1">
    <source>
        <dbReference type="SAM" id="Coils"/>
    </source>
</evidence>
<proteinExistence type="predicted"/>
<dbReference type="GO" id="GO:0016020">
    <property type="term" value="C:membrane"/>
    <property type="evidence" value="ECO:0007669"/>
    <property type="project" value="TreeGrafter"/>
</dbReference>
<dbReference type="RefSeq" id="XP_034073596.1">
    <property type="nucleotide sequence ID" value="XM_034217705.1"/>
</dbReference>
<dbReference type="InterPro" id="IPR026202">
    <property type="entry name" value="GOLGB1"/>
</dbReference>
<dbReference type="GO" id="GO:0005801">
    <property type="term" value="C:cis-Golgi network"/>
    <property type="evidence" value="ECO:0007669"/>
    <property type="project" value="TreeGrafter"/>
</dbReference>
<keyword evidence="3" id="KW-1185">Reference proteome</keyword>
<feature type="region of interest" description="Disordered" evidence="2">
    <location>
        <begin position="1"/>
        <end position="25"/>
    </location>
</feature>